<organism evidence="1 3">
    <name type="scientific">Pseudomonas tohonis</name>
    <dbReference type="NCBI Taxonomy" id="2725477"/>
    <lineage>
        <taxon>Bacteria</taxon>
        <taxon>Pseudomonadati</taxon>
        <taxon>Pseudomonadota</taxon>
        <taxon>Gammaproteobacteria</taxon>
        <taxon>Pseudomonadales</taxon>
        <taxon>Pseudomonadaceae</taxon>
        <taxon>Pseudomonas</taxon>
    </lineage>
</organism>
<evidence type="ECO:0000313" key="2">
    <source>
        <dbReference type="EMBL" id="GJN55911.1"/>
    </source>
</evidence>
<reference evidence="1 3" key="1">
    <citation type="submission" date="2020-05" db="EMBL/GenBank/DDBJ databases">
        <title>Characterization of novel class B3 metallo-beta-lactamase from novel Pseudomonas species.</title>
        <authorList>
            <person name="Yamada K."/>
            <person name="Aoki K."/>
            <person name="Ishii Y."/>
        </authorList>
    </citation>
    <scope>NUCLEOTIDE SEQUENCE [LARGE SCALE GENOMIC DNA]</scope>
    <source>
        <strain evidence="1 3">TUM18999</strain>
        <strain evidence="2 4">TUM20286</strain>
    </source>
</reference>
<dbReference type="AlphaFoldDB" id="A0A6J4DZE8"/>
<dbReference type="GO" id="GO:0003677">
    <property type="term" value="F:DNA binding"/>
    <property type="evidence" value="ECO:0007669"/>
    <property type="project" value="InterPro"/>
</dbReference>
<dbReference type="InterPro" id="IPR010982">
    <property type="entry name" value="Lambda_DNA-bd_dom_sf"/>
</dbReference>
<dbReference type="SUPFAM" id="SSF47413">
    <property type="entry name" value="lambda repressor-like DNA-binding domains"/>
    <property type="match status" value="1"/>
</dbReference>
<keyword evidence="4" id="KW-1185">Reference proteome</keyword>
<sequence length="140" mass="15882">MHAKSTPRAFTLGDGSLILRTALKILEQWKATTQQVCSILRITRSRVCRIRQGKAVRVDRDQLERASIVLNCHASLRLTFENPENVYGFVNMGNYNDFFNGRKPLEIMAQGDLLSIFETYKRIDALSGSNLSYSRSRGVV</sequence>
<evidence type="ECO:0000313" key="3">
    <source>
        <dbReference type="Proteomes" id="UP000509383"/>
    </source>
</evidence>
<gene>
    <name evidence="1" type="ORF">TUM18999_10110</name>
    <name evidence="2" type="ORF">TUM20286_56630</name>
</gene>
<accession>A0A6J4DZE8</accession>
<dbReference type="RefSeq" id="WP_173178509.1">
    <property type="nucleotide sequence ID" value="NZ_AP023189.1"/>
</dbReference>
<protein>
    <recommendedName>
        <fullName evidence="5">DUF2384 domain-containing protein</fullName>
    </recommendedName>
</protein>
<evidence type="ECO:0000313" key="1">
    <source>
        <dbReference type="EMBL" id="BCG22820.1"/>
    </source>
</evidence>
<evidence type="ECO:0000313" key="4">
    <source>
        <dbReference type="Proteomes" id="UP001054892"/>
    </source>
</evidence>
<dbReference type="Proteomes" id="UP001054892">
    <property type="component" value="Unassembled WGS sequence"/>
</dbReference>
<proteinExistence type="predicted"/>
<dbReference type="EMBL" id="AP023189">
    <property type="protein sequence ID" value="BCG22820.1"/>
    <property type="molecule type" value="Genomic_DNA"/>
</dbReference>
<dbReference type="EMBL" id="BQKM01000022">
    <property type="protein sequence ID" value="GJN55911.1"/>
    <property type="molecule type" value="Genomic_DNA"/>
</dbReference>
<dbReference type="KEGG" id="ptw:TUM18999_10110"/>
<evidence type="ECO:0008006" key="5">
    <source>
        <dbReference type="Google" id="ProtNLM"/>
    </source>
</evidence>
<name>A0A6J4DZE8_9PSED</name>
<dbReference type="Proteomes" id="UP000509383">
    <property type="component" value="Chromosome"/>
</dbReference>